<evidence type="ECO:0000313" key="2">
    <source>
        <dbReference type="Proteomes" id="UP000486297"/>
    </source>
</evidence>
<keyword evidence="2" id="KW-1185">Reference proteome</keyword>
<dbReference type="RefSeq" id="WP_095502762.1">
    <property type="nucleotide sequence ID" value="NZ_WJXO01000001.1"/>
</dbReference>
<sequence length="282" mass="32520">MAELHHVSNYFDRTPMWDAYTGQKLRAKCQVTPWDTPRRDGMTTIRRTLFVKAGTVFPYRGAVVVAGQVWIISRLNNPDTWGENIAREGYVAQYARVGRLADTQAMIDNTGYPLYLSRVWVKDVKDITTTSEAQGQYYIYFTHAEPVKVGGFILSDDRWHIVRNIINGTAGLRVAECNELEEDCIVDVAIHLAGEYDPVSETYTDSERVNFKSILMNWRDDYYHSMPSREPEQVGDMRLRIPPEHTDLVTEDTRLHLKGYEWKVVESRLHEDGSESAVIRRI</sequence>
<reference evidence="1" key="1">
    <citation type="journal article" name="Emerg. Infect. Dis.">
        <title>Two cases of a newly characterized neisseria species.</title>
        <authorList>
            <person name="Mustapha M."/>
            <person name="Lemos A.P.S."/>
            <person name="Harrison L.H."/>
            <person name="Vantyne D."/>
            <person name="Sacchi C.T."/>
        </authorList>
    </citation>
    <scope>NUCLEOTIDE SEQUENCE</scope>
    <source>
        <strain evidence="1">N.95.16</strain>
    </source>
</reference>
<comment type="caution">
    <text evidence="1">The sequence shown here is derived from an EMBL/GenBank/DDBJ whole genome shotgun (WGS) entry which is preliminary data.</text>
</comment>
<proteinExistence type="predicted"/>
<dbReference type="Proteomes" id="UP000486297">
    <property type="component" value="Unassembled WGS sequence"/>
</dbReference>
<protein>
    <submittedName>
        <fullName evidence="1">Uncharacterized protein</fullName>
    </submittedName>
</protein>
<dbReference type="EMBL" id="WJXO01000001">
    <property type="protein sequence ID" value="MRN38606.1"/>
    <property type="molecule type" value="Genomic_DNA"/>
</dbReference>
<accession>A0A7X2GZ16</accession>
<organism evidence="1 2">
    <name type="scientific">Neisseria brasiliensis</name>
    <dbReference type="NCBI Taxonomy" id="2666100"/>
    <lineage>
        <taxon>Bacteria</taxon>
        <taxon>Pseudomonadati</taxon>
        <taxon>Pseudomonadota</taxon>
        <taxon>Betaproteobacteria</taxon>
        <taxon>Neisseriales</taxon>
        <taxon>Neisseriaceae</taxon>
        <taxon>Neisseria</taxon>
    </lineage>
</organism>
<gene>
    <name evidence="1" type="ORF">GJU80_08995</name>
</gene>
<name>A0A7X2GZ16_9NEIS</name>
<dbReference type="AlphaFoldDB" id="A0A7X2GZ16"/>
<evidence type="ECO:0000313" key="1">
    <source>
        <dbReference type="EMBL" id="MRN38606.1"/>
    </source>
</evidence>